<keyword evidence="1" id="KW-0472">Membrane</keyword>
<feature type="transmembrane region" description="Helical" evidence="1">
    <location>
        <begin position="35"/>
        <end position="56"/>
    </location>
</feature>
<feature type="transmembrane region" description="Helical" evidence="1">
    <location>
        <begin position="149"/>
        <end position="167"/>
    </location>
</feature>
<feature type="transmembrane region" description="Helical" evidence="1">
    <location>
        <begin position="68"/>
        <end position="86"/>
    </location>
</feature>
<feature type="transmembrane region" description="Helical" evidence="1">
    <location>
        <begin position="179"/>
        <end position="199"/>
    </location>
</feature>
<evidence type="ECO:0000256" key="1">
    <source>
        <dbReference type="SAM" id="Phobius"/>
    </source>
</evidence>
<feature type="transmembrane region" description="Helical" evidence="1">
    <location>
        <begin position="6"/>
        <end position="23"/>
    </location>
</feature>
<dbReference type="Proteomes" id="UP000547458">
    <property type="component" value="Unassembled WGS sequence"/>
</dbReference>
<evidence type="ECO:0000313" key="3">
    <source>
        <dbReference type="Proteomes" id="UP000547458"/>
    </source>
</evidence>
<sequence>MSGGAIIQWVALILCVVFAAIRLPDALRGRGRGVFLVLVLFAVAVSLSIAPIYLFVDQLLGGVNVANLIIRLSLYSIVILLGMRCAAAFRSQRAQKLIAGPAGIAALALAVVVTVVLFVVSDLPESSTGLRGFTGQDTVVWYQNMGRLYPAYVAACLLVPTAAEVGNRLSRPVHRLASGLIFAGFFMVLIFAVLSLFPLSLGRAGVLLSFGSIVLVTTGLTMIWASRRRAAKETPRSFLARDQRPL</sequence>
<accession>A0A846RV78</accession>
<gene>
    <name evidence="2" type="ORF">BJ994_003478</name>
</gene>
<keyword evidence="3" id="KW-1185">Reference proteome</keyword>
<dbReference type="EMBL" id="JAATJL010000001">
    <property type="protein sequence ID" value="NJC24402.1"/>
    <property type="molecule type" value="Genomic_DNA"/>
</dbReference>
<organism evidence="2 3">
    <name type="scientific">Arthrobacter pigmenti</name>
    <dbReference type="NCBI Taxonomy" id="271432"/>
    <lineage>
        <taxon>Bacteria</taxon>
        <taxon>Bacillati</taxon>
        <taxon>Actinomycetota</taxon>
        <taxon>Actinomycetes</taxon>
        <taxon>Micrococcales</taxon>
        <taxon>Micrococcaceae</taxon>
        <taxon>Arthrobacter</taxon>
    </lineage>
</organism>
<keyword evidence="1" id="KW-0812">Transmembrane</keyword>
<feature type="transmembrane region" description="Helical" evidence="1">
    <location>
        <begin position="205"/>
        <end position="226"/>
    </location>
</feature>
<proteinExistence type="predicted"/>
<reference evidence="2 3" key="1">
    <citation type="submission" date="2020-03" db="EMBL/GenBank/DDBJ databases">
        <title>Sequencing the genomes of 1000 actinobacteria strains.</title>
        <authorList>
            <person name="Klenk H.-P."/>
        </authorList>
    </citation>
    <scope>NUCLEOTIDE SEQUENCE [LARGE SCALE GENOMIC DNA]</scope>
    <source>
        <strain evidence="2 3">DSM 16403</strain>
    </source>
</reference>
<keyword evidence="1" id="KW-1133">Transmembrane helix</keyword>
<name>A0A846RV78_9MICC</name>
<evidence type="ECO:0000313" key="2">
    <source>
        <dbReference type="EMBL" id="NJC24402.1"/>
    </source>
</evidence>
<dbReference type="RefSeq" id="WP_167995661.1">
    <property type="nucleotide sequence ID" value="NZ_JAATJL010000001.1"/>
</dbReference>
<feature type="transmembrane region" description="Helical" evidence="1">
    <location>
        <begin position="98"/>
        <end position="120"/>
    </location>
</feature>
<protein>
    <submittedName>
        <fullName evidence="2">Sec-independent protein translocase protein TatA</fullName>
    </submittedName>
</protein>
<comment type="caution">
    <text evidence="2">The sequence shown here is derived from an EMBL/GenBank/DDBJ whole genome shotgun (WGS) entry which is preliminary data.</text>
</comment>
<dbReference type="AlphaFoldDB" id="A0A846RV78"/>